<dbReference type="EMBL" id="PDKO01000010">
    <property type="protein sequence ID" value="RXJ62075.1"/>
    <property type="molecule type" value="Genomic_DNA"/>
</dbReference>
<accession>A0A4Q0XYB4</accession>
<dbReference type="InterPro" id="IPR043128">
    <property type="entry name" value="Rev_trsase/Diguanyl_cyclase"/>
</dbReference>
<comment type="similarity">
    <text evidence="1">Belongs to the DNA polymerase type-Y family.</text>
</comment>
<dbReference type="GO" id="GO:0042276">
    <property type="term" value="P:error-prone translesion synthesis"/>
    <property type="evidence" value="ECO:0007669"/>
    <property type="project" value="TreeGrafter"/>
</dbReference>
<dbReference type="Gene3D" id="3.30.70.270">
    <property type="match status" value="1"/>
</dbReference>
<protein>
    <submittedName>
        <fullName evidence="5">DNA polymerase IV</fullName>
    </submittedName>
</protein>
<evidence type="ECO:0000256" key="2">
    <source>
        <dbReference type="ARBA" id="ARBA00022457"/>
    </source>
</evidence>
<evidence type="ECO:0000313" key="5">
    <source>
        <dbReference type="EMBL" id="RXJ62075.1"/>
    </source>
</evidence>
<dbReference type="RefSeq" id="WP_129082600.1">
    <property type="nucleotide sequence ID" value="NZ_CP041070.1"/>
</dbReference>
<dbReference type="InterPro" id="IPR024728">
    <property type="entry name" value="PolY_HhH_motif"/>
</dbReference>
<dbReference type="Proteomes" id="UP000290191">
    <property type="component" value="Unassembled WGS sequence"/>
</dbReference>
<reference evidence="5 6" key="1">
    <citation type="submission" date="2017-10" db="EMBL/GenBank/DDBJ databases">
        <title>Genomics of the genus Arcobacter.</title>
        <authorList>
            <person name="Perez-Cataluna A."/>
            <person name="Figueras M.J."/>
        </authorList>
    </citation>
    <scope>NUCLEOTIDE SEQUENCE [LARGE SCALE GENOMIC DNA]</scope>
    <source>
        <strain evidence="5 6">DSM 24636</strain>
    </source>
</reference>
<dbReference type="STRING" id="877500.GCA_000935065_00897"/>
<dbReference type="Pfam" id="PF00817">
    <property type="entry name" value="IMS"/>
    <property type="match status" value="1"/>
</dbReference>
<keyword evidence="6" id="KW-1185">Reference proteome</keyword>
<dbReference type="Pfam" id="PF11798">
    <property type="entry name" value="IMS_HHH"/>
    <property type="match status" value="1"/>
</dbReference>
<dbReference type="InterPro" id="IPR036775">
    <property type="entry name" value="DNA_pol_Y-fam_lit_finger_sf"/>
</dbReference>
<dbReference type="Pfam" id="PF11799">
    <property type="entry name" value="IMS_C"/>
    <property type="match status" value="1"/>
</dbReference>
<evidence type="ECO:0000259" key="4">
    <source>
        <dbReference type="PROSITE" id="PS50173"/>
    </source>
</evidence>
<keyword evidence="2" id="KW-0515">Mutator protein</keyword>
<dbReference type="InterPro" id="IPR050116">
    <property type="entry name" value="DNA_polymerase-Y"/>
</dbReference>
<dbReference type="InterPro" id="IPR043502">
    <property type="entry name" value="DNA/RNA_pol_sf"/>
</dbReference>
<dbReference type="Gene3D" id="3.40.1170.60">
    <property type="match status" value="1"/>
</dbReference>
<sequence length="430" mass="49792">MFIHLDLDCFFVSAHRTLDNSLKNIPVAVGGRSNLNIFSSQKEVRKISQNSGAFVSTILTNEGNKTFKDYFVDENGKIRGIITTSSYEARGFGVKTAMSVNEALRLCPSLKMIPPNYPLYHELSQKLFKLLEEEIPLVEQFSIDEFFADLRGYVKEEDIVAFAYKIKNRIEKELKLPISIGIAHSKYLAKLITEYAKPDGIKYIKKEHMQSFIKDIPIEKFPGIGKGYQQRLKGYGIKTLGDIKEKKNLFYSWKKPGIELYNRVCGINDTKIVQQRDKKSIGMGRSFDPIYDRDELIRRVLILSRYLCFIVKKSEVNPLTYAIKIKYESNLKSKNYINVNRIFNESDFKATMKKLFIQNDTHASHGVIQLNLTVSNFSNEKEFTYNIFEYENDLKKRELSNKLQYLRNKYGIDIIKTASELKDKLSTKML</sequence>
<dbReference type="InterPro" id="IPR001126">
    <property type="entry name" value="UmuC"/>
</dbReference>
<dbReference type="PANTHER" id="PTHR11076:SF33">
    <property type="entry name" value="DNA POLYMERASE KAPPA"/>
    <property type="match status" value="1"/>
</dbReference>
<dbReference type="SUPFAM" id="SSF100879">
    <property type="entry name" value="Lesion bypass DNA polymerase (Y-family), little finger domain"/>
    <property type="match status" value="1"/>
</dbReference>
<dbReference type="InterPro" id="IPR022880">
    <property type="entry name" value="DNApol_IV"/>
</dbReference>
<dbReference type="CDD" id="cd03586">
    <property type="entry name" value="PolY_Pol_IV_kappa"/>
    <property type="match status" value="1"/>
</dbReference>
<dbReference type="SUPFAM" id="SSF56672">
    <property type="entry name" value="DNA/RNA polymerases"/>
    <property type="match status" value="1"/>
</dbReference>
<dbReference type="GO" id="GO:0003684">
    <property type="term" value="F:damaged DNA binding"/>
    <property type="evidence" value="ECO:0007669"/>
    <property type="project" value="InterPro"/>
</dbReference>
<proteinExistence type="inferred from homology"/>
<dbReference type="OrthoDB" id="9808813at2"/>
<comment type="caution">
    <text evidence="5">The sequence shown here is derived from an EMBL/GenBank/DDBJ whole genome shotgun (WGS) entry which is preliminary data.</text>
</comment>
<feature type="domain" description="UmuC" evidence="4">
    <location>
        <begin position="2"/>
        <end position="225"/>
    </location>
</feature>
<organism evidence="5 6">
    <name type="scientific">Halarcobacter anaerophilus</name>
    <dbReference type="NCBI Taxonomy" id="877500"/>
    <lineage>
        <taxon>Bacteria</taxon>
        <taxon>Pseudomonadati</taxon>
        <taxon>Campylobacterota</taxon>
        <taxon>Epsilonproteobacteria</taxon>
        <taxon>Campylobacterales</taxon>
        <taxon>Arcobacteraceae</taxon>
        <taxon>Halarcobacter</taxon>
    </lineage>
</organism>
<dbReference type="Gene3D" id="1.10.150.20">
    <property type="entry name" value="5' to 3' exonuclease, C-terminal subdomain"/>
    <property type="match status" value="1"/>
</dbReference>
<keyword evidence="3" id="KW-0548">Nucleotidyltransferase</keyword>
<dbReference type="PROSITE" id="PS50173">
    <property type="entry name" value="UMUC"/>
    <property type="match status" value="1"/>
</dbReference>
<dbReference type="AlphaFoldDB" id="A0A4Q0XYB4"/>
<keyword evidence="3" id="KW-0239">DNA-directed DNA polymerase</keyword>
<dbReference type="GO" id="GO:0003887">
    <property type="term" value="F:DNA-directed DNA polymerase activity"/>
    <property type="evidence" value="ECO:0007669"/>
    <property type="project" value="UniProtKB-KW"/>
</dbReference>
<dbReference type="PANTHER" id="PTHR11076">
    <property type="entry name" value="DNA REPAIR POLYMERASE UMUC / TRANSFERASE FAMILY MEMBER"/>
    <property type="match status" value="1"/>
</dbReference>
<evidence type="ECO:0000256" key="1">
    <source>
        <dbReference type="ARBA" id="ARBA00010945"/>
    </source>
</evidence>
<dbReference type="GO" id="GO:0006281">
    <property type="term" value="P:DNA repair"/>
    <property type="evidence" value="ECO:0007669"/>
    <property type="project" value="InterPro"/>
</dbReference>
<name>A0A4Q0XYB4_9BACT</name>
<keyword evidence="3" id="KW-0808">Transferase</keyword>
<dbReference type="InterPro" id="IPR017961">
    <property type="entry name" value="DNA_pol_Y-fam_little_finger"/>
</dbReference>
<evidence type="ECO:0000313" key="6">
    <source>
        <dbReference type="Proteomes" id="UP000290191"/>
    </source>
</evidence>
<evidence type="ECO:0000256" key="3">
    <source>
        <dbReference type="ARBA" id="ARBA00022932"/>
    </source>
</evidence>
<dbReference type="Gene3D" id="3.30.1490.100">
    <property type="entry name" value="DNA polymerase, Y-family, little finger domain"/>
    <property type="match status" value="1"/>
</dbReference>
<gene>
    <name evidence="5" type="ORF">CRV06_11630</name>
</gene>